<evidence type="ECO:0000313" key="4">
    <source>
        <dbReference type="EMBL" id="MCO6052240.1"/>
    </source>
</evidence>
<feature type="domain" description="D-isomer specific 2-hydroxyacid dehydrogenase NAD-binding" evidence="3">
    <location>
        <begin position="99"/>
        <end position="265"/>
    </location>
</feature>
<dbReference type="SUPFAM" id="SSF51735">
    <property type="entry name" value="NAD(P)-binding Rossmann-fold domains"/>
    <property type="match status" value="1"/>
</dbReference>
<name>A0ABT1CBP5_9HYPH</name>
<keyword evidence="1" id="KW-0560">Oxidoreductase</keyword>
<evidence type="ECO:0000313" key="5">
    <source>
        <dbReference type="Proteomes" id="UP001205906"/>
    </source>
</evidence>
<accession>A0ABT1CBP5</accession>
<reference evidence="4 5" key="1">
    <citation type="submission" date="2022-06" db="EMBL/GenBank/DDBJ databases">
        <title>Mesorhizobium sp. strain RP14 Genome sequencing and assembly.</title>
        <authorList>
            <person name="Kim I."/>
        </authorList>
    </citation>
    <scope>NUCLEOTIDE SEQUENCE [LARGE SCALE GENOMIC DNA]</scope>
    <source>
        <strain evidence="5">RP14(2022)</strain>
    </source>
</reference>
<comment type="caution">
    <text evidence="4">The sequence shown here is derived from an EMBL/GenBank/DDBJ whole genome shotgun (WGS) entry which is preliminary data.</text>
</comment>
<protein>
    <submittedName>
        <fullName evidence="4">D-2-hydroxyacid dehydrogenase</fullName>
    </submittedName>
</protein>
<sequence>MRIGLHVSLTDEQAQRLRQGAVGCEIVRPDAGGAADCEVIFGNPEPLDVQANAALQWMQLESVGFGEYADLDWQRDGKDVIVTNLAGFFADPVAETALAGILAFYRGLDRLIRIQASRDWLGDTLRPDLKTLRGARVLMLGRGAINLRLADLLQPFGCTIVTVARREGVAGLDAALGDADIIVCTVPSTPQTRDLFNQARFARVKQGAIFCNFGRGTLVDEAALVEALSSGVLGGAVIDVSRAEPLPQGNPLWSAPNLILTQHTGGGTGDEIDRKIDVFLANLDRLKADQPLHGVVDFSRGY</sequence>
<dbReference type="RefSeq" id="WP_252822572.1">
    <property type="nucleotide sequence ID" value="NZ_JAMXQS010000012.1"/>
</dbReference>
<evidence type="ECO:0000256" key="2">
    <source>
        <dbReference type="ARBA" id="ARBA00023027"/>
    </source>
</evidence>
<proteinExistence type="predicted"/>
<dbReference type="EMBL" id="JAMXQS010000012">
    <property type="protein sequence ID" value="MCO6052240.1"/>
    <property type="molecule type" value="Genomic_DNA"/>
</dbReference>
<gene>
    <name evidence="4" type="ORF">NGM99_20845</name>
</gene>
<dbReference type="InterPro" id="IPR036291">
    <property type="entry name" value="NAD(P)-bd_dom_sf"/>
</dbReference>
<evidence type="ECO:0000256" key="1">
    <source>
        <dbReference type="ARBA" id="ARBA00023002"/>
    </source>
</evidence>
<dbReference type="InterPro" id="IPR006140">
    <property type="entry name" value="D-isomer_DH_NAD-bd"/>
</dbReference>
<keyword evidence="5" id="KW-1185">Reference proteome</keyword>
<dbReference type="PANTHER" id="PTHR43333">
    <property type="entry name" value="2-HACID_DH_C DOMAIN-CONTAINING PROTEIN"/>
    <property type="match status" value="1"/>
</dbReference>
<evidence type="ECO:0000259" key="3">
    <source>
        <dbReference type="Pfam" id="PF02826"/>
    </source>
</evidence>
<dbReference type="PANTHER" id="PTHR43333:SF1">
    <property type="entry name" value="D-ISOMER SPECIFIC 2-HYDROXYACID DEHYDROGENASE NAD-BINDING DOMAIN-CONTAINING PROTEIN"/>
    <property type="match status" value="1"/>
</dbReference>
<dbReference type="Proteomes" id="UP001205906">
    <property type="component" value="Unassembled WGS sequence"/>
</dbReference>
<dbReference type="Gene3D" id="3.40.50.720">
    <property type="entry name" value="NAD(P)-binding Rossmann-like Domain"/>
    <property type="match status" value="2"/>
</dbReference>
<dbReference type="Pfam" id="PF02826">
    <property type="entry name" value="2-Hacid_dh_C"/>
    <property type="match status" value="1"/>
</dbReference>
<organism evidence="4 5">
    <name type="scientific">Mesorhizobium liriopis</name>
    <dbReference type="NCBI Taxonomy" id="2953882"/>
    <lineage>
        <taxon>Bacteria</taxon>
        <taxon>Pseudomonadati</taxon>
        <taxon>Pseudomonadota</taxon>
        <taxon>Alphaproteobacteria</taxon>
        <taxon>Hyphomicrobiales</taxon>
        <taxon>Phyllobacteriaceae</taxon>
        <taxon>Mesorhizobium</taxon>
    </lineage>
</organism>
<keyword evidence="2" id="KW-0520">NAD</keyword>
<dbReference type="CDD" id="cd05300">
    <property type="entry name" value="2-Hacid_dh_1"/>
    <property type="match status" value="1"/>
</dbReference>